<protein>
    <submittedName>
        <fullName evidence="1">Uncharacterized protein</fullName>
    </submittedName>
</protein>
<keyword evidence="2" id="KW-1185">Reference proteome</keyword>
<dbReference type="AlphaFoldDB" id="A0ABD2A7M0"/>
<comment type="caution">
    <text evidence="1">The sequence shown here is derived from an EMBL/GenBank/DDBJ whole genome shotgun (WGS) entry which is preliminary data.</text>
</comment>
<accession>A0ABD2A7M0</accession>
<reference evidence="1 2" key="1">
    <citation type="journal article" date="2024" name="Ann. Entomol. Soc. Am.">
        <title>Genomic analyses of the southern and eastern yellowjacket wasps (Hymenoptera: Vespidae) reveal evolutionary signatures of social life.</title>
        <authorList>
            <person name="Catto M.A."/>
            <person name="Caine P.B."/>
            <person name="Orr S.E."/>
            <person name="Hunt B.G."/>
            <person name="Goodisman M.A.D."/>
        </authorList>
    </citation>
    <scope>NUCLEOTIDE SEQUENCE [LARGE SCALE GENOMIC DNA]</scope>
    <source>
        <strain evidence="1">233</strain>
        <tissue evidence="1">Head and thorax</tissue>
    </source>
</reference>
<dbReference type="EMBL" id="JAUDFV010000154">
    <property type="protein sequence ID" value="KAL2716628.1"/>
    <property type="molecule type" value="Genomic_DNA"/>
</dbReference>
<dbReference type="Proteomes" id="UP001607302">
    <property type="component" value="Unassembled WGS sequence"/>
</dbReference>
<proteinExistence type="predicted"/>
<organism evidence="1 2">
    <name type="scientific">Vespula squamosa</name>
    <name type="common">Southern yellow jacket</name>
    <name type="synonym">Wasp</name>
    <dbReference type="NCBI Taxonomy" id="30214"/>
    <lineage>
        <taxon>Eukaryota</taxon>
        <taxon>Metazoa</taxon>
        <taxon>Ecdysozoa</taxon>
        <taxon>Arthropoda</taxon>
        <taxon>Hexapoda</taxon>
        <taxon>Insecta</taxon>
        <taxon>Pterygota</taxon>
        <taxon>Neoptera</taxon>
        <taxon>Endopterygota</taxon>
        <taxon>Hymenoptera</taxon>
        <taxon>Apocrita</taxon>
        <taxon>Aculeata</taxon>
        <taxon>Vespoidea</taxon>
        <taxon>Vespidae</taxon>
        <taxon>Vespinae</taxon>
        <taxon>Vespula</taxon>
    </lineage>
</organism>
<evidence type="ECO:0000313" key="2">
    <source>
        <dbReference type="Proteomes" id="UP001607302"/>
    </source>
</evidence>
<name>A0ABD2A7M0_VESSQ</name>
<sequence>MRSHVKNLSDNKEMPQRDWNTIVQKPRKHTILIDYPLPFLWIPRVLCSILIMLFPVECQQVGVTRFPGLPATTILLFLGLRPALTSWKEQERRRWKRRVGFRALALNDDDKRRDYEMEGLISRRIRKYEDTYTYTVWIDKRYTVVISKGSTRRSGKEREFGIKVLKIELPVRDLVGVPEDDVGTIRGFPRSVFRNENEKILWIEESTRKIQFGLVRSWIAVLCCKITRQLPPTGIHKHPCVSEVNPLQAMLVTTMQGPIKRERHVPSVVITQGEVIINICVGSMEARRSD</sequence>
<gene>
    <name evidence="1" type="ORF">V1478_014304</name>
</gene>
<evidence type="ECO:0000313" key="1">
    <source>
        <dbReference type="EMBL" id="KAL2716628.1"/>
    </source>
</evidence>